<reference evidence="2 3" key="1">
    <citation type="journal article" date="2013" name="Curr. Biol.">
        <title>The Genome of the Foraminiferan Reticulomyxa filosa.</title>
        <authorList>
            <person name="Glockner G."/>
            <person name="Hulsmann N."/>
            <person name="Schleicher M."/>
            <person name="Noegel A.A."/>
            <person name="Eichinger L."/>
            <person name="Gallinger C."/>
            <person name="Pawlowski J."/>
            <person name="Sierra R."/>
            <person name="Euteneuer U."/>
            <person name="Pillet L."/>
            <person name="Moustafa A."/>
            <person name="Platzer M."/>
            <person name="Groth M."/>
            <person name="Szafranski K."/>
            <person name="Schliwa M."/>
        </authorList>
    </citation>
    <scope>NUCLEOTIDE SEQUENCE [LARGE SCALE GENOMIC DNA]</scope>
</reference>
<proteinExistence type="predicted"/>
<dbReference type="Proteomes" id="UP000023152">
    <property type="component" value="Unassembled WGS sequence"/>
</dbReference>
<keyword evidence="1" id="KW-0732">Signal</keyword>
<dbReference type="AlphaFoldDB" id="X6M032"/>
<evidence type="ECO:0000313" key="3">
    <source>
        <dbReference type="Proteomes" id="UP000023152"/>
    </source>
</evidence>
<organism evidence="2 3">
    <name type="scientific">Reticulomyxa filosa</name>
    <dbReference type="NCBI Taxonomy" id="46433"/>
    <lineage>
        <taxon>Eukaryota</taxon>
        <taxon>Sar</taxon>
        <taxon>Rhizaria</taxon>
        <taxon>Retaria</taxon>
        <taxon>Foraminifera</taxon>
        <taxon>Monothalamids</taxon>
        <taxon>Reticulomyxidae</taxon>
        <taxon>Reticulomyxa</taxon>
    </lineage>
</organism>
<protein>
    <submittedName>
        <fullName evidence="2">Uncharacterized protein</fullName>
    </submittedName>
</protein>
<gene>
    <name evidence="2" type="ORF">RFI_31051</name>
</gene>
<evidence type="ECO:0000313" key="2">
    <source>
        <dbReference type="EMBL" id="ETO06345.1"/>
    </source>
</evidence>
<feature type="signal peptide" evidence="1">
    <location>
        <begin position="1"/>
        <end position="25"/>
    </location>
</feature>
<evidence type="ECO:0000256" key="1">
    <source>
        <dbReference type="SAM" id="SignalP"/>
    </source>
</evidence>
<feature type="chain" id="PRO_5004975051" evidence="1">
    <location>
        <begin position="26"/>
        <end position="227"/>
    </location>
</feature>
<sequence>MDSSLVYENILIALQVLLVVSVVLGANLCRDSSNENVQIYLNNHDNMGTTTISWNTFVSYSISQTWKSKMWKYVQCSQFCNKVRRLSFVQFKNSRIRIFKSASMIDPMQSNDSVHTKMPAINIFTSTSNLIEEKKNVHEKKKWILKNKNKKHSDLMASKYITILLVQNKVVRIEYNGLCADVGFCKDSESQFVWVGIRYAGNVELLQLYVVLVQNSVFVPMCPILQC</sequence>
<name>X6M032_RETFI</name>
<accession>X6M032</accession>
<dbReference type="EMBL" id="ASPP01027217">
    <property type="protein sequence ID" value="ETO06345.1"/>
    <property type="molecule type" value="Genomic_DNA"/>
</dbReference>
<keyword evidence="3" id="KW-1185">Reference proteome</keyword>
<comment type="caution">
    <text evidence="2">The sequence shown here is derived from an EMBL/GenBank/DDBJ whole genome shotgun (WGS) entry which is preliminary data.</text>
</comment>